<comment type="caution">
    <text evidence="4">The sequence shown here is derived from an EMBL/GenBank/DDBJ whole genome shotgun (WGS) entry which is preliminary data.</text>
</comment>
<proteinExistence type="predicted"/>
<dbReference type="InterPro" id="IPR025222">
    <property type="entry name" value="DUF3945"/>
</dbReference>
<organism evidence="4">
    <name type="scientific">human gut metagenome</name>
    <dbReference type="NCBI Taxonomy" id="408170"/>
    <lineage>
        <taxon>unclassified sequences</taxon>
        <taxon>metagenomes</taxon>
        <taxon>organismal metagenomes</taxon>
    </lineage>
</organism>
<dbReference type="EMBL" id="AJWZ01001212">
    <property type="protein sequence ID" value="EKC74463.1"/>
    <property type="molecule type" value="Genomic_DNA"/>
</dbReference>
<feature type="domain" description="DUF4099" evidence="3">
    <location>
        <begin position="131"/>
        <end position="211"/>
    </location>
</feature>
<sequence>MDEKIKNDEKNVMLVRDAGKNGKIEAVSQIDENGNIQTVAAASSNLANLFNVYTNDSAIESFLKKFLEEMQAPVKTGISDIFIMPEVVLEKLFKVDLDPQLLEHYRVDPAAELSRIEQLRDEGQRFQPMDISKIDRADMERKGIRLEDLEPHLKAMSYGHKSHGLIEMYPEMEPGGMRVTTKGRVSLEEQPDGSLKVIPHYYREKCDLDAPFHGVLLDEETKRNITETRHAGKVLQLELEPGKLTPCFVSRDKWTNELVAMPVSEIERFSRLKNVELTEGKQIDLFSGGKVLLEGYTTRSGYKRDAYIQIDASERNIEFDHSGLDRKRYQEAEPRNLPTEASRRGKCAAEQTARHVHSPAALRCRSAQRGVYPMAGGAELPRKTEGRQSRLHAGT</sequence>
<evidence type="ECO:0000259" key="3">
    <source>
        <dbReference type="Pfam" id="PF13351"/>
    </source>
</evidence>
<feature type="non-terminal residue" evidence="4">
    <location>
        <position position="395"/>
    </location>
</feature>
<gene>
    <name evidence="4" type="ORF">OBE_01856</name>
</gene>
<evidence type="ECO:0000313" key="4">
    <source>
        <dbReference type="EMBL" id="EKC74463.1"/>
    </source>
</evidence>
<evidence type="ECO:0000256" key="1">
    <source>
        <dbReference type="SAM" id="MobiDB-lite"/>
    </source>
</evidence>
<evidence type="ECO:0000259" key="2">
    <source>
        <dbReference type="Pfam" id="PF13101"/>
    </source>
</evidence>
<dbReference type="InterPro" id="IPR025343">
    <property type="entry name" value="DUF4099"/>
</dbReference>
<dbReference type="Pfam" id="PF13101">
    <property type="entry name" value="DUF3945"/>
    <property type="match status" value="1"/>
</dbReference>
<protein>
    <submittedName>
        <fullName evidence="4">Uncharacterized protein</fullName>
    </submittedName>
</protein>
<name>K1TX59_9ZZZZ</name>
<dbReference type="Pfam" id="PF13351">
    <property type="entry name" value="DUF4099"/>
    <property type="match status" value="1"/>
</dbReference>
<reference evidence="4" key="1">
    <citation type="journal article" date="2013" name="Environ. Microbiol.">
        <title>Microbiota from the distal guts of lean and obese adolescents exhibit partial functional redundancy besides clear differences in community structure.</title>
        <authorList>
            <person name="Ferrer M."/>
            <person name="Ruiz A."/>
            <person name="Lanza F."/>
            <person name="Haange S.B."/>
            <person name="Oberbach A."/>
            <person name="Till H."/>
            <person name="Bargiela R."/>
            <person name="Campoy C."/>
            <person name="Segura M.T."/>
            <person name="Richter M."/>
            <person name="von Bergen M."/>
            <person name="Seifert J."/>
            <person name="Suarez A."/>
        </authorList>
    </citation>
    <scope>NUCLEOTIDE SEQUENCE</scope>
</reference>
<feature type="compositionally biased region" description="Basic and acidic residues" evidence="1">
    <location>
        <begin position="325"/>
        <end position="334"/>
    </location>
</feature>
<dbReference type="AlphaFoldDB" id="K1TX59"/>
<feature type="domain" description="DUF3945" evidence="2">
    <location>
        <begin position="271"/>
        <end position="320"/>
    </location>
</feature>
<accession>K1TX59</accession>
<feature type="region of interest" description="Disordered" evidence="1">
    <location>
        <begin position="375"/>
        <end position="395"/>
    </location>
</feature>
<feature type="region of interest" description="Disordered" evidence="1">
    <location>
        <begin position="325"/>
        <end position="359"/>
    </location>
</feature>